<reference evidence="3 4" key="1">
    <citation type="submission" date="2024-10" db="EMBL/GenBank/DDBJ databases">
        <title>The Natural Products Discovery Center: Release of the First 8490 Sequenced Strains for Exploring Actinobacteria Biosynthetic Diversity.</title>
        <authorList>
            <person name="Kalkreuter E."/>
            <person name="Kautsar S.A."/>
            <person name="Yang D."/>
            <person name="Bader C.D."/>
            <person name="Teijaro C.N."/>
            <person name="Fluegel L."/>
            <person name="Davis C.M."/>
            <person name="Simpson J.R."/>
            <person name="Lauterbach L."/>
            <person name="Steele A.D."/>
            <person name="Gui C."/>
            <person name="Meng S."/>
            <person name="Li G."/>
            <person name="Viehrig K."/>
            <person name="Ye F."/>
            <person name="Su P."/>
            <person name="Kiefer A.F."/>
            <person name="Nichols A."/>
            <person name="Cepeda A.J."/>
            <person name="Yan W."/>
            <person name="Fan B."/>
            <person name="Jiang Y."/>
            <person name="Adhikari A."/>
            <person name="Zheng C.-J."/>
            <person name="Schuster L."/>
            <person name="Cowan T.M."/>
            <person name="Smanski M.J."/>
            <person name="Chevrette M.G."/>
            <person name="De Carvalho L.P.S."/>
            <person name="Shen B."/>
        </authorList>
    </citation>
    <scope>NUCLEOTIDE SEQUENCE [LARGE SCALE GENOMIC DNA]</scope>
    <source>
        <strain evidence="3 4">NPDC020327</strain>
    </source>
</reference>
<comment type="similarity">
    <text evidence="2">Belongs to the DegT/DnrJ/EryC1 family.</text>
</comment>
<accession>A0ABW7UJ86</accession>
<keyword evidence="1" id="KW-0663">Pyridoxal phosphate</keyword>
<dbReference type="PANTHER" id="PTHR30244">
    <property type="entry name" value="TRANSAMINASE"/>
    <property type="match status" value="1"/>
</dbReference>
<dbReference type="InterPro" id="IPR015421">
    <property type="entry name" value="PyrdxlP-dep_Trfase_major"/>
</dbReference>
<keyword evidence="3" id="KW-0808">Transferase</keyword>
<protein>
    <submittedName>
        <fullName evidence="3">DegT/DnrJ/EryC1/StrS family aminotransferase</fullName>
    </submittedName>
</protein>
<evidence type="ECO:0000256" key="1">
    <source>
        <dbReference type="ARBA" id="ARBA00022898"/>
    </source>
</evidence>
<dbReference type="RefSeq" id="WP_055472404.1">
    <property type="nucleotide sequence ID" value="NZ_JBIRWE010000001.1"/>
</dbReference>
<gene>
    <name evidence="3" type="ORF">ACH429_00010</name>
</gene>
<dbReference type="InterPro" id="IPR015424">
    <property type="entry name" value="PyrdxlP-dep_Trfase"/>
</dbReference>
<dbReference type="Gene3D" id="3.40.640.10">
    <property type="entry name" value="Type I PLP-dependent aspartate aminotransferase-like (Major domain)"/>
    <property type="match status" value="1"/>
</dbReference>
<sequence length="236" mass="25102">MALGQPVDGLQRDLTSAGVCAGDEVIVPSFGSVGVVEAVRLAGGVPVFVDIDPGSFCVDPAAVEAAVSPRTAAIVPVHQFGHRADMARLGELARRQGLFLIAYGGEVAREGSAAEVAVRRANAAFLTRRLNDVITPMVRPGAEHAFLQYVVRVPGNGRPDRDAFARTLCARGVRCQVPVQTPVHRMPPFRRDVWLPETERAADECLALPVEAGLTRRELQRVVSACNALGGLLLPA</sequence>
<comment type="caution">
    <text evidence="3">The sequence shown here is derived from an EMBL/GenBank/DDBJ whole genome shotgun (WGS) entry which is preliminary data.</text>
</comment>
<evidence type="ECO:0000313" key="3">
    <source>
        <dbReference type="EMBL" id="MFI1962523.1"/>
    </source>
</evidence>
<dbReference type="PANTHER" id="PTHR30244:SF36">
    <property type="entry name" value="3-OXO-GLUCOSE-6-PHOSPHATE:GLUTAMATE AMINOTRANSFERASE"/>
    <property type="match status" value="1"/>
</dbReference>
<dbReference type="EMBL" id="JBIRWE010000001">
    <property type="protein sequence ID" value="MFI1962523.1"/>
    <property type="molecule type" value="Genomic_DNA"/>
</dbReference>
<evidence type="ECO:0000256" key="2">
    <source>
        <dbReference type="ARBA" id="ARBA00037999"/>
    </source>
</evidence>
<dbReference type="Proteomes" id="UP001611548">
    <property type="component" value="Unassembled WGS sequence"/>
</dbReference>
<dbReference type="InterPro" id="IPR000653">
    <property type="entry name" value="DegT/StrS_aminotransferase"/>
</dbReference>
<evidence type="ECO:0000313" key="4">
    <source>
        <dbReference type="Proteomes" id="UP001611548"/>
    </source>
</evidence>
<keyword evidence="4" id="KW-1185">Reference proteome</keyword>
<dbReference type="SUPFAM" id="SSF53383">
    <property type="entry name" value="PLP-dependent transferases"/>
    <property type="match status" value="1"/>
</dbReference>
<organism evidence="3 4">
    <name type="scientific">Streptomyces pathocidini</name>
    <dbReference type="NCBI Taxonomy" id="1650571"/>
    <lineage>
        <taxon>Bacteria</taxon>
        <taxon>Bacillati</taxon>
        <taxon>Actinomycetota</taxon>
        <taxon>Actinomycetes</taxon>
        <taxon>Kitasatosporales</taxon>
        <taxon>Streptomycetaceae</taxon>
        <taxon>Streptomyces</taxon>
    </lineage>
</organism>
<proteinExistence type="inferred from homology"/>
<dbReference type="Gene3D" id="3.90.1150.10">
    <property type="entry name" value="Aspartate Aminotransferase, domain 1"/>
    <property type="match status" value="1"/>
</dbReference>
<name>A0ABW7UJ86_9ACTN</name>
<keyword evidence="3" id="KW-0032">Aminotransferase</keyword>
<dbReference type="GO" id="GO:0008483">
    <property type="term" value="F:transaminase activity"/>
    <property type="evidence" value="ECO:0007669"/>
    <property type="project" value="UniProtKB-KW"/>
</dbReference>
<dbReference type="Pfam" id="PF01041">
    <property type="entry name" value="DegT_DnrJ_EryC1"/>
    <property type="match status" value="2"/>
</dbReference>
<dbReference type="InterPro" id="IPR015422">
    <property type="entry name" value="PyrdxlP-dep_Trfase_small"/>
</dbReference>